<evidence type="ECO:0000313" key="1">
    <source>
        <dbReference type="EMBL" id="MDG0846515.1"/>
    </source>
</evidence>
<name>A0A9X4L508_9STAP</name>
<keyword evidence="2" id="KW-1185">Reference proteome</keyword>
<dbReference type="Proteomes" id="UP001152422">
    <property type="component" value="Unassembled WGS sequence"/>
</dbReference>
<dbReference type="EMBL" id="JAMBQA010000004">
    <property type="protein sequence ID" value="MDG0846515.1"/>
    <property type="molecule type" value="Genomic_DNA"/>
</dbReference>
<reference evidence="1" key="1">
    <citation type="submission" date="2022-05" db="EMBL/GenBank/DDBJ databases">
        <title>Comparative genomics of Staphylococcus equorum isolates.</title>
        <authorList>
            <person name="Luelf R.H."/>
        </authorList>
    </citation>
    <scope>NUCLEOTIDE SEQUENCE</scope>
    <source>
        <strain evidence="1">TMW 2.2497</strain>
    </source>
</reference>
<proteinExistence type="predicted"/>
<dbReference type="RefSeq" id="WP_056935391.1">
    <property type="nucleotide sequence ID" value="NZ_CP013114.1"/>
</dbReference>
<evidence type="ECO:0000313" key="2">
    <source>
        <dbReference type="Proteomes" id="UP001152422"/>
    </source>
</evidence>
<organism evidence="1 2">
    <name type="scientific">Staphylococcus equorum</name>
    <dbReference type="NCBI Taxonomy" id="246432"/>
    <lineage>
        <taxon>Bacteria</taxon>
        <taxon>Bacillati</taxon>
        <taxon>Bacillota</taxon>
        <taxon>Bacilli</taxon>
        <taxon>Bacillales</taxon>
        <taxon>Staphylococcaceae</taxon>
        <taxon>Staphylococcus</taxon>
    </lineage>
</organism>
<accession>A0A9X4L508</accession>
<comment type="caution">
    <text evidence="1">The sequence shown here is derived from an EMBL/GenBank/DDBJ whole genome shotgun (WGS) entry which is preliminary data.</text>
</comment>
<protein>
    <submittedName>
        <fullName evidence="1">Uncharacterized protein</fullName>
    </submittedName>
</protein>
<dbReference type="AlphaFoldDB" id="A0A9X4L508"/>
<dbReference type="KEGG" id="seqo:SE1039_06300"/>
<gene>
    <name evidence="1" type="ORF">M4L89_09800</name>
</gene>
<sequence>MDLNNVINTYKVILSNASTTSKNDKRKNVVDKLIGLFIKNPETKSEGLNFLESLDTETFYNLLSAWDIGRSVLTAPDCLNDDIRINGGKTNLMKENVKTLKNNLPIQYEAAIYFKDKDCIFVKQCLIAFQKEFI</sequence>